<dbReference type="AlphaFoldDB" id="A0A559KZP5"/>
<reference evidence="2 3" key="1">
    <citation type="journal article" date="2019" name="Microbiol. Resour. Announc.">
        <title>High-quality draft genome sequence of Fusarium oxysporum f. sp. cubense strain 160527, a causal agent of Panama disease.</title>
        <authorList>
            <person name="Asai S."/>
            <person name="Ayukawa Y."/>
            <person name="Gan P."/>
            <person name="Masuda S."/>
            <person name="Komatsu K."/>
            <person name="Shirasu K."/>
            <person name="Arie T."/>
        </authorList>
    </citation>
    <scope>NUCLEOTIDE SEQUENCE [LARGE SCALE GENOMIC DNA]</scope>
    <source>
        <strain evidence="2 3">160527</strain>
    </source>
</reference>
<feature type="region of interest" description="Disordered" evidence="1">
    <location>
        <begin position="57"/>
        <end position="85"/>
    </location>
</feature>
<protein>
    <submittedName>
        <fullName evidence="2">Uncharacterized protein</fullName>
    </submittedName>
</protein>
<evidence type="ECO:0000313" key="3">
    <source>
        <dbReference type="Proteomes" id="UP000320707"/>
    </source>
</evidence>
<name>A0A559KZP5_FUSOC</name>
<evidence type="ECO:0000256" key="1">
    <source>
        <dbReference type="SAM" id="MobiDB-lite"/>
    </source>
</evidence>
<dbReference type="Proteomes" id="UP000320707">
    <property type="component" value="Unassembled WGS sequence"/>
</dbReference>
<feature type="compositionally biased region" description="Polar residues" evidence="1">
    <location>
        <begin position="66"/>
        <end position="85"/>
    </location>
</feature>
<dbReference type="EMBL" id="SRMI01000007">
    <property type="protein sequence ID" value="TVY65936.1"/>
    <property type="molecule type" value="Genomic_DNA"/>
</dbReference>
<gene>
    <name evidence="2" type="ORF">Focb16_v011192</name>
</gene>
<feature type="compositionally biased region" description="Basic and acidic residues" evidence="1">
    <location>
        <begin position="1"/>
        <end position="15"/>
    </location>
</feature>
<sequence>MDRLDELGKAIRQDPDPEVPTDTPDAIHKYVSGEIIRRTTGGVVKETNEAIRLPTRMKRADRKQAHISSKPSMPPRQISSYGQRLGSEQKSLGPCWYEQLLDQLRLVWIRQHT</sequence>
<evidence type="ECO:0000313" key="2">
    <source>
        <dbReference type="EMBL" id="TVY65936.1"/>
    </source>
</evidence>
<proteinExistence type="predicted"/>
<organism evidence="2 3">
    <name type="scientific">Fusarium oxysporum f. sp. cubense</name>
    <dbReference type="NCBI Taxonomy" id="61366"/>
    <lineage>
        <taxon>Eukaryota</taxon>
        <taxon>Fungi</taxon>
        <taxon>Dikarya</taxon>
        <taxon>Ascomycota</taxon>
        <taxon>Pezizomycotina</taxon>
        <taxon>Sordariomycetes</taxon>
        <taxon>Hypocreomycetidae</taxon>
        <taxon>Hypocreales</taxon>
        <taxon>Nectriaceae</taxon>
        <taxon>Fusarium</taxon>
        <taxon>Fusarium oxysporum species complex</taxon>
    </lineage>
</organism>
<comment type="caution">
    <text evidence="2">The sequence shown here is derived from an EMBL/GenBank/DDBJ whole genome shotgun (WGS) entry which is preliminary data.</text>
</comment>
<accession>A0A559KZP5</accession>
<feature type="region of interest" description="Disordered" evidence="1">
    <location>
        <begin position="1"/>
        <end position="25"/>
    </location>
</feature>